<evidence type="ECO:0000313" key="3">
    <source>
        <dbReference type="Proteomes" id="UP001595457"/>
    </source>
</evidence>
<dbReference type="RefSeq" id="WP_377816160.1">
    <property type="nucleotide sequence ID" value="NZ_JBHRSJ010000034.1"/>
</dbReference>
<dbReference type="Proteomes" id="UP001595457">
    <property type="component" value="Unassembled WGS sequence"/>
</dbReference>
<accession>A0ABV7AY36</accession>
<sequence length="179" mass="19300">MQHSQRGAALLVALILLLILTLIGVSGMNSVGLQERMAGSLSLRADYFEAAEAGLRDAERYLSAAALPAFANADGRYRFERDQCRFDTLADAAQFYGPCSSMALSASGLTRRTGESSDSIDVRYLIELLDGSGLTRDKGLELGEIEELALYRITVLAAARTDGDAVADPMVVLQSTYLR</sequence>
<name>A0ABV7AY36_9GAMM</name>
<comment type="caution">
    <text evidence="2">The sequence shown here is derived from an EMBL/GenBank/DDBJ whole genome shotgun (WGS) entry which is preliminary data.</text>
</comment>
<dbReference type="InterPro" id="IPR025746">
    <property type="entry name" value="PilX_N_dom"/>
</dbReference>
<reference evidence="3" key="1">
    <citation type="journal article" date="2019" name="Int. J. Syst. Evol. Microbiol.">
        <title>The Global Catalogue of Microorganisms (GCM) 10K type strain sequencing project: providing services to taxonomists for standard genome sequencing and annotation.</title>
        <authorList>
            <consortium name="The Broad Institute Genomics Platform"/>
            <consortium name="The Broad Institute Genome Sequencing Center for Infectious Disease"/>
            <person name="Wu L."/>
            <person name="Ma J."/>
        </authorList>
    </citation>
    <scope>NUCLEOTIDE SEQUENCE [LARGE SCALE GENOMIC DNA]</scope>
    <source>
        <strain evidence="3">KCTC 62195</strain>
    </source>
</reference>
<dbReference type="Pfam" id="PF14341">
    <property type="entry name" value="PilX_N"/>
    <property type="match status" value="1"/>
</dbReference>
<protein>
    <submittedName>
        <fullName evidence="2">PilX N-terminal domain-containing pilus assembly protein</fullName>
    </submittedName>
</protein>
<evidence type="ECO:0000313" key="2">
    <source>
        <dbReference type="EMBL" id="MFC2974161.1"/>
    </source>
</evidence>
<dbReference type="EMBL" id="JBHRSJ010000034">
    <property type="protein sequence ID" value="MFC2974161.1"/>
    <property type="molecule type" value="Genomic_DNA"/>
</dbReference>
<gene>
    <name evidence="2" type="ORF">ACFOJE_18345</name>
</gene>
<feature type="domain" description="Type 4 fimbrial biogenesis protein PilX N-terminal" evidence="1">
    <location>
        <begin position="6"/>
        <end position="56"/>
    </location>
</feature>
<organism evidence="2 3">
    <name type="scientific">Azotobacter bryophylli</name>
    <dbReference type="NCBI Taxonomy" id="1986537"/>
    <lineage>
        <taxon>Bacteria</taxon>
        <taxon>Pseudomonadati</taxon>
        <taxon>Pseudomonadota</taxon>
        <taxon>Gammaproteobacteria</taxon>
        <taxon>Pseudomonadales</taxon>
        <taxon>Pseudomonadaceae</taxon>
        <taxon>Azotobacter</taxon>
    </lineage>
</organism>
<evidence type="ECO:0000259" key="1">
    <source>
        <dbReference type="Pfam" id="PF14341"/>
    </source>
</evidence>
<keyword evidence="3" id="KW-1185">Reference proteome</keyword>
<proteinExistence type="predicted"/>